<dbReference type="PANTHER" id="PTHR34190:SF3">
    <property type="entry name" value="MICROSPORE-SPECIFIC PROMOTER 2"/>
    <property type="match status" value="1"/>
</dbReference>
<feature type="region of interest" description="Disordered" evidence="1">
    <location>
        <begin position="64"/>
        <end position="102"/>
    </location>
</feature>
<comment type="caution">
    <text evidence="2">The sequence shown here is derived from an EMBL/GenBank/DDBJ whole genome shotgun (WGS) entry which is preliminary data.</text>
</comment>
<protein>
    <submittedName>
        <fullName evidence="2">Uncharacterized protein</fullName>
    </submittedName>
</protein>
<dbReference type="AlphaFoldDB" id="A0A9Q0GDM2"/>
<reference evidence="2" key="1">
    <citation type="submission" date="2022-02" db="EMBL/GenBank/DDBJ databases">
        <authorList>
            <person name="Henning P.M."/>
            <person name="McCubbin A.G."/>
            <person name="Shore J.S."/>
        </authorList>
    </citation>
    <scope>NUCLEOTIDE SEQUENCE</scope>
    <source>
        <strain evidence="2">F60SS</strain>
        <tissue evidence="2">Leaves</tissue>
    </source>
</reference>
<dbReference type="Proteomes" id="UP001141552">
    <property type="component" value="Unassembled WGS sequence"/>
</dbReference>
<evidence type="ECO:0000313" key="2">
    <source>
        <dbReference type="EMBL" id="KAJ4847811.1"/>
    </source>
</evidence>
<dbReference type="PANTHER" id="PTHR34190">
    <property type="entry name" value="EXPRESSED PROTEIN"/>
    <property type="match status" value="1"/>
</dbReference>
<keyword evidence="3" id="KW-1185">Reference proteome</keyword>
<feature type="region of interest" description="Disordered" evidence="1">
    <location>
        <begin position="118"/>
        <end position="169"/>
    </location>
</feature>
<evidence type="ECO:0000313" key="3">
    <source>
        <dbReference type="Proteomes" id="UP001141552"/>
    </source>
</evidence>
<reference evidence="2" key="2">
    <citation type="journal article" date="2023" name="Plants (Basel)">
        <title>Annotation of the Turnera subulata (Passifloraceae) Draft Genome Reveals the S-Locus Evolved after the Divergence of Turneroideae from Passifloroideae in a Stepwise Manner.</title>
        <authorList>
            <person name="Henning P.M."/>
            <person name="Roalson E.H."/>
            <person name="Mir W."/>
            <person name="McCubbin A.G."/>
            <person name="Shore J.S."/>
        </authorList>
    </citation>
    <scope>NUCLEOTIDE SEQUENCE</scope>
    <source>
        <strain evidence="2">F60SS</strain>
    </source>
</reference>
<feature type="compositionally biased region" description="Polar residues" evidence="1">
    <location>
        <begin position="86"/>
        <end position="98"/>
    </location>
</feature>
<organism evidence="2 3">
    <name type="scientific">Turnera subulata</name>
    <dbReference type="NCBI Taxonomy" id="218843"/>
    <lineage>
        <taxon>Eukaryota</taxon>
        <taxon>Viridiplantae</taxon>
        <taxon>Streptophyta</taxon>
        <taxon>Embryophyta</taxon>
        <taxon>Tracheophyta</taxon>
        <taxon>Spermatophyta</taxon>
        <taxon>Magnoliopsida</taxon>
        <taxon>eudicotyledons</taxon>
        <taxon>Gunneridae</taxon>
        <taxon>Pentapetalae</taxon>
        <taxon>rosids</taxon>
        <taxon>fabids</taxon>
        <taxon>Malpighiales</taxon>
        <taxon>Passifloraceae</taxon>
        <taxon>Turnera</taxon>
    </lineage>
</organism>
<feature type="compositionally biased region" description="Low complexity" evidence="1">
    <location>
        <begin position="64"/>
        <end position="85"/>
    </location>
</feature>
<gene>
    <name evidence="2" type="ORF">Tsubulata_011758</name>
</gene>
<evidence type="ECO:0000256" key="1">
    <source>
        <dbReference type="SAM" id="MobiDB-lite"/>
    </source>
</evidence>
<name>A0A9Q0GDM2_9ROSI</name>
<proteinExistence type="predicted"/>
<dbReference type="EMBL" id="JAKUCV010001070">
    <property type="protein sequence ID" value="KAJ4847811.1"/>
    <property type="molecule type" value="Genomic_DNA"/>
</dbReference>
<accession>A0A9Q0GDM2</accession>
<sequence>MKYLEGKKSTPKWGSNLLSEGGALRQYMPLNLAVREAYFKGSLVDRVASLERRLFQLCFEIESSSTSGTSSQTSGYASSSQGSKQEQPFSLPTFNPNPRQKVETLVLAETNRLEVQAKSCEEEQMKQLSSTVQKEKPGKKKPNNKEEKASKNGKKKVSSKWPHLRLLGC</sequence>
<dbReference type="OrthoDB" id="1225832at2759"/>